<evidence type="ECO:0000256" key="1">
    <source>
        <dbReference type="PIRNR" id="PIRNR000915"/>
    </source>
</evidence>
<comment type="function">
    <text evidence="1">Catalyzes the dephosphorylation of 2-6 carbon acid sugars in vitro.</text>
</comment>
<keyword evidence="6" id="KW-1185">Reference proteome</keyword>
<reference evidence="5 6" key="1">
    <citation type="journal article" date="2018" name="J. Microbiol.">
        <title>Salicibibacter kimchii gen. nov., sp. nov., a moderately halophilic and alkalitolerant bacterium in the family Bacillaceae, isolated from kimchi.</title>
        <authorList>
            <person name="Jang J.Y."/>
            <person name="Oh Y.J."/>
            <person name="Lim S.K."/>
            <person name="Park H.K."/>
            <person name="Lee C."/>
            <person name="Kim J.Y."/>
            <person name="Lee M.A."/>
            <person name="Choi H.J."/>
        </authorList>
    </citation>
    <scope>NUCLEOTIDE SEQUENCE [LARGE SCALE GENOMIC DNA]</scope>
    <source>
        <strain evidence="5 6">NKC1-1</strain>
    </source>
</reference>
<keyword evidence="1 4" id="KW-0460">Magnesium</keyword>
<feature type="binding site" evidence="3">
    <location>
        <begin position="41"/>
        <end position="43"/>
    </location>
    <ligand>
        <name>substrate</name>
    </ligand>
</feature>
<dbReference type="EC" id="3.1.3.-" evidence="1"/>
<gene>
    <name evidence="5" type="ORF">DT065_07735</name>
</gene>
<feature type="binding site" evidence="4">
    <location>
        <position position="10"/>
    </location>
    <ligand>
        <name>Mg(2+)</name>
        <dbReference type="ChEBI" id="CHEBI:18420"/>
    </ligand>
</feature>
<dbReference type="Gene3D" id="3.40.50.1000">
    <property type="entry name" value="HAD superfamily/HAD-like"/>
    <property type="match status" value="2"/>
</dbReference>
<dbReference type="EMBL" id="CP031092">
    <property type="protein sequence ID" value="AXF55925.1"/>
    <property type="molecule type" value="Genomic_DNA"/>
</dbReference>
<dbReference type="InterPro" id="IPR036412">
    <property type="entry name" value="HAD-like_sf"/>
</dbReference>
<keyword evidence="5" id="KW-0378">Hydrolase</keyword>
<sequence length="257" mass="28769">MMRGYVFDLDGTIYLGEKAIEGAADTLHVLKQRGDKVIFLSNNPLYSRYDLQKKLAAFGIDAKFDEIYNSNYILSLYLKQKLEVDDKVWVLGEWPLFQELQNHSISITHNPMDADYVVISWDRDFTYVKLHQAFRAWEIGAEFIATNPDRTCPSDTGPLPDCGAIIGAIEGATGEAIQNIAGKPSSIAVNVIQQALDLPQASCYMVGDRLETDIAMANFHRWNSILVLTGVTSEELAYSHTIKPDYVLNSVEELLSI</sequence>
<name>A0A345BY94_9BACI</name>
<protein>
    <recommendedName>
        <fullName evidence="1">Acid sugar phosphatase</fullName>
        <ecNumber evidence="1">3.1.3.-</ecNumber>
    </recommendedName>
</protein>
<feature type="active site" description="Proton donor" evidence="2">
    <location>
        <position position="10"/>
    </location>
</feature>
<dbReference type="PANTHER" id="PTHR19288">
    <property type="entry name" value="4-NITROPHENYLPHOSPHATASE-RELATED"/>
    <property type="match status" value="1"/>
</dbReference>
<evidence type="ECO:0000313" key="6">
    <source>
        <dbReference type="Proteomes" id="UP000252100"/>
    </source>
</evidence>
<feature type="binding site" evidence="4">
    <location>
        <position position="8"/>
    </location>
    <ligand>
        <name>Mg(2+)</name>
        <dbReference type="ChEBI" id="CHEBI:18420"/>
    </ligand>
</feature>
<feature type="binding site" evidence="3">
    <location>
        <position position="183"/>
    </location>
    <ligand>
        <name>substrate</name>
    </ligand>
</feature>
<dbReference type="InterPro" id="IPR023214">
    <property type="entry name" value="HAD_sf"/>
</dbReference>
<evidence type="ECO:0000256" key="4">
    <source>
        <dbReference type="PIRSR" id="PIRSR000915-3"/>
    </source>
</evidence>
<accession>A0A345BY94</accession>
<dbReference type="NCBIfam" id="TIGR01460">
    <property type="entry name" value="HAD-SF-IIA"/>
    <property type="match status" value="1"/>
</dbReference>
<dbReference type="GO" id="GO:0046872">
    <property type="term" value="F:metal ion binding"/>
    <property type="evidence" value="ECO:0007669"/>
    <property type="project" value="UniProtKB-KW"/>
</dbReference>
<evidence type="ECO:0000256" key="2">
    <source>
        <dbReference type="PIRSR" id="PIRSR000915-1"/>
    </source>
</evidence>
<dbReference type="KEGG" id="rue:DT065_07735"/>
<comment type="cofactor">
    <cofactor evidence="4">
        <name>Mg(2+)</name>
        <dbReference type="ChEBI" id="CHEBI:18420"/>
    </cofactor>
    <text evidence="4">Divalent metal ions. Mg(2+) is the most effective.</text>
</comment>
<dbReference type="SUPFAM" id="SSF56784">
    <property type="entry name" value="HAD-like"/>
    <property type="match status" value="1"/>
</dbReference>
<dbReference type="Proteomes" id="UP000252100">
    <property type="component" value="Chromosome"/>
</dbReference>
<evidence type="ECO:0000313" key="5">
    <source>
        <dbReference type="EMBL" id="AXF55925.1"/>
    </source>
</evidence>
<dbReference type="PIRSF" id="PIRSF000915">
    <property type="entry name" value="PGP-type_phosphatase"/>
    <property type="match status" value="1"/>
</dbReference>
<dbReference type="GO" id="GO:0016791">
    <property type="term" value="F:phosphatase activity"/>
    <property type="evidence" value="ECO:0007669"/>
    <property type="project" value="TreeGrafter"/>
</dbReference>
<dbReference type="Pfam" id="PF13344">
    <property type="entry name" value="Hydrolase_6"/>
    <property type="match status" value="1"/>
</dbReference>
<evidence type="ECO:0000256" key="3">
    <source>
        <dbReference type="PIRSR" id="PIRSR000915-2"/>
    </source>
</evidence>
<keyword evidence="1 4" id="KW-0479">Metal-binding</keyword>
<feature type="active site" description="Nucleophile" evidence="2">
    <location>
        <position position="8"/>
    </location>
</feature>
<dbReference type="InterPro" id="IPR006357">
    <property type="entry name" value="HAD-SF_hydro_IIA"/>
</dbReference>
<dbReference type="PANTHER" id="PTHR19288:SF46">
    <property type="entry name" value="HALOACID DEHALOGENASE-LIKE HYDROLASE DOMAIN-CONTAINING PROTEIN 2"/>
    <property type="match status" value="1"/>
</dbReference>
<organism evidence="5 6">
    <name type="scientific">Salicibibacter kimchii</name>
    <dbReference type="NCBI Taxonomy" id="2099786"/>
    <lineage>
        <taxon>Bacteria</taxon>
        <taxon>Bacillati</taxon>
        <taxon>Bacillota</taxon>
        <taxon>Bacilli</taxon>
        <taxon>Bacillales</taxon>
        <taxon>Bacillaceae</taxon>
        <taxon>Salicibibacter</taxon>
    </lineage>
</organism>
<dbReference type="AlphaFoldDB" id="A0A345BY94"/>
<dbReference type="OrthoDB" id="9810449at2"/>
<feature type="binding site" evidence="4">
    <location>
        <position position="208"/>
    </location>
    <ligand>
        <name>Mg(2+)</name>
        <dbReference type="ChEBI" id="CHEBI:18420"/>
    </ligand>
</feature>
<proteinExistence type="inferred from homology"/>
<comment type="similarity">
    <text evidence="1">Belongs to the HAD-like hydrolase superfamily. NagD family.</text>
</comment>
<dbReference type="GO" id="GO:0005737">
    <property type="term" value="C:cytoplasm"/>
    <property type="evidence" value="ECO:0007669"/>
    <property type="project" value="TreeGrafter"/>
</dbReference>
<dbReference type="Pfam" id="PF13242">
    <property type="entry name" value="Hydrolase_like"/>
    <property type="match status" value="1"/>
</dbReference>